<dbReference type="Gene3D" id="3.90.180.10">
    <property type="entry name" value="Medium-chain alcohol dehydrogenases, catalytic domain"/>
    <property type="match status" value="1"/>
</dbReference>
<dbReference type="InterPro" id="IPR013149">
    <property type="entry name" value="ADH-like_C"/>
</dbReference>
<dbReference type="GO" id="GO:0043957">
    <property type="term" value="F:acryloyl-CoA reductase (NADPH) activity"/>
    <property type="evidence" value="ECO:0007669"/>
    <property type="project" value="TreeGrafter"/>
</dbReference>
<proteinExistence type="predicted"/>
<dbReference type="InterPro" id="IPR014188">
    <property type="entry name" value="Acrylyl-CoA_reductase_AcuI"/>
</dbReference>
<evidence type="ECO:0000259" key="1">
    <source>
        <dbReference type="SMART" id="SM00829"/>
    </source>
</evidence>
<dbReference type="GeneID" id="92760837"/>
<dbReference type="PANTHER" id="PTHR43677:SF1">
    <property type="entry name" value="ACRYLYL-COA REDUCTASE ACUI-RELATED"/>
    <property type="match status" value="1"/>
</dbReference>
<evidence type="ECO:0000313" key="2">
    <source>
        <dbReference type="EMBL" id="QQB47322.1"/>
    </source>
</evidence>
<dbReference type="CDD" id="cd08288">
    <property type="entry name" value="MDR_yhdh"/>
    <property type="match status" value="1"/>
</dbReference>
<dbReference type="OrthoDB" id="9782155at2"/>
<gene>
    <name evidence="2" type="ORF">I6I10_05370</name>
</gene>
<dbReference type="Proteomes" id="UP000596145">
    <property type="component" value="Chromosome"/>
</dbReference>
<feature type="domain" description="Enoyl reductase (ER)" evidence="1">
    <location>
        <begin position="21"/>
        <end position="334"/>
    </location>
</feature>
<dbReference type="InterPro" id="IPR011032">
    <property type="entry name" value="GroES-like_sf"/>
</dbReference>
<reference evidence="2 3" key="1">
    <citation type="submission" date="2020-12" db="EMBL/GenBank/DDBJ databases">
        <title>FDA dAtabase for Regulatory Grade micrObial Sequences (FDA-ARGOS): Supporting development and validation of Infectious Disease Dx tests.</title>
        <authorList>
            <person name="Sproer C."/>
            <person name="Gronow S."/>
            <person name="Severitt S."/>
            <person name="Schroder I."/>
            <person name="Tallon L."/>
            <person name="Sadzewicz L."/>
            <person name="Zhao X."/>
            <person name="Boylan J."/>
            <person name="Ott S."/>
            <person name="Bowen H."/>
            <person name="Vavikolanu K."/>
            <person name="Mehta A."/>
            <person name="Aluvathingal J."/>
            <person name="Nadendla S."/>
            <person name="Lowell S."/>
            <person name="Myers T."/>
            <person name="Yan Y."/>
            <person name="Sichtig H."/>
        </authorList>
    </citation>
    <scope>NUCLEOTIDE SEQUENCE [LARGE SCALE GENOMIC DNA]</scope>
    <source>
        <strain evidence="2 3">FDAARGOS_1053</strain>
    </source>
</reference>
<organism evidence="2 3">
    <name type="scientific">Corynebacterium glucuronolyticum</name>
    <dbReference type="NCBI Taxonomy" id="39791"/>
    <lineage>
        <taxon>Bacteria</taxon>
        <taxon>Bacillati</taxon>
        <taxon>Actinomycetota</taxon>
        <taxon>Actinomycetes</taxon>
        <taxon>Mycobacteriales</taxon>
        <taxon>Corynebacteriaceae</taxon>
        <taxon>Corynebacterium</taxon>
    </lineage>
</organism>
<dbReference type="Gene3D" id="3.40.50.720">
    <property type="entry name" value="NAD(P)-binding Rossmann-like Domain"/>
    <property type="match status" value="1"/>
</dbReference>
<dbReference type="SUPFAM" id="SSF50129">
    <property type="entry name" value="GroES-like"/>
    <property type="match status" value="1"/>
</dbReference>
<dbReference type="InterPro" id="IPR036291">
    <property type="entry name" value="NAD(P)-bd_dom_sf"/>
</dbReference>
<dbReference type="SMART" id="SM00829">
    <property type="entry name" value="PKS_ER"/>
    <property type="match status" value="1"/>
</dbReference>
<evidence type="ECO:0000313" key="3">
    <source>
        <dbReference type="Proteomes" id="UP000596145"/>
    </source>
</evidence>
<dbReference type="NCBIfam" id="TIGR02823">
    <property type="entry name" value="oxido_YhdH"/>
    <property type="match status" value="1"/>
</dbReference>
<dbReference type="InterPro" id="IPR013154">
    <property type="entry name" value="ADH-like_N"/>
</dbReference>
<dbReference type="AlphaFoldDB" id="A0A7T4EHB6"/>
<dbReference type="PANTHER" id="PTHR43677">
    <property type="entry name" value="SHORT-CHAIN DEHYDROGENASE/REDUCTASE"/>
    <property type="match status" value="1"/>
</dbReference>
<accession>A0A7T4EHB6</accession>
<dbReference type="Pfam" id="PF08240">
    <property type="entry name" value="ADH_N"/>
    <property type="match status" value="1"/>
</dbReference>
<dbReference type="EMBL" id="CP066007">
    <property type="protein sequence ID" value="QQB47322.1"/>
    <property type="molecule type" value="Genomic_DNA"/>
</dbReference>
<sequence>MTRALIVDKKIDENTGEIDKNAPVTVEIRSVGEEFLGEGDTVLAVSHSALNYKDAMALEGDRGVARIFPLVPGIDAIGTVESTTAEGFAEGDLVVLNGAGLGEFRHGGYQDRVRVDSASLIAAPEGWTAKDLAAVGTAGYTAALSVLGLTDQGVRPEDGEILVTGATGGVGSVALMLLKKLGYTTVASTGRKDELGDYLTGLGAARVIDRAELAEKGKPLQKATYAGAIDCVGSTTLANVLAQVSWGGTVTACGLAHGADLKTTVLPFILRGVKLVGINSVDAPKELRQRAYDLLAEHLDLAVLHEATTTVTLEEVAEAGKNLFAGGIHGRTIVQL</sequence>
<dbReference type="RefSeq" id="WP_084036118.1">
    <property type="nucleotide sequence ID" value="NZ_CP066007.1"/>
</dbReference>
<dbReference type="InterPro" id="IPR020843">
    <property type="entry name" value="ER"/>
</dbReference>
<protein>
    <submittedName>
        <fullName evidence="2">Oxidoreductase</fullName>
    </submittedName>
</protein>
<dbReference type="Pfam" id="PF00107">
    <property type="entry name" value="ADH_zinc_N"/>
    <property type="match status" value="1"/>
</dbReference>
<name>A0A7T4EHB6_9CORY</name>
<dbReference type="InterPro" id="IPR051397">
    <property type="entry name" value="Zn-ADH-like_protein"/>
</dbReference>
<dbReference type="SUPFAM" id="SSF51735">
    <property type="entry name" value="NAD(P)-binding Rossmann-fold domains"/>
    <property type="match status" value="1"/>
</dbReference>